<dbReference type="InterPro" id="IPR026377">
    <property type="entry name" value="Cell_surface_SprA"/>
</dbReference>
<gene>
    <name evidence="3" type="primary">sprA</name>
    <name evidence="3" type="ORF">GCM10011444_08690</name>
</gene>
<reference evidence="4" key="1">
    <citation type="journal article" date="2019" name="Int. J. Syst. Evol. Microbiol.">
        <title>The Global Catalogue of Microorganisms (GCM) 10K type strain sequencing project: providing services to taxonomists for standard genome sequencing and annotation.</title>
        <authorList>
            <consortium name="The Broad Institute Genomics Platform"/>
            <consortium name="The Broad Institute Genome Sequencing Center for Infectious Disease"/>
            <person name="Wu L."/>
            <person name="Ma J."/>
        </authorList>
    </citation>
    <scope>NUCLEOTIDE SEQUENCE [LARGE SCALE GENOMIC DNA]</scope>
    <source>
        <strain evidence="4">CCM 8681</strain>
    </source>
</reference>
<evidence type="ECO:0000256" key="1">
    <source>
        <dbReference type="SAM" id="MobiDB-lite"/>
    </source>
</evidence>
<feature type="domain" description="Gliding motility protein SprA N-terminal" evidence="2">
    <location>
        <begin position="1111"/>
        <end position="1613"/>
    </location>
</feature>
<evidence type="ECO:0000259" key="2">
    <source>
        <dbReference type="Pfam" id="PF14349"/>
    </source>
</evidence>
<organism evidence="3 4">
    <name type="scientific">Winogradskyella haliclonae</name>
    <dbReference type="NCBI Taxonomy" id="2048558"/>
    <lineage>
        <taxon>Bacteria</taxon>
        <taxon>Pseudomonadati</taxon>
        <taxon>Bacteroidota</taxon>
        <taxon>Flavobacteriia</taxon>
        <taxon>Flavobacteriales</taxon>
        <taxon>Flavobacteriaceae</taxon>
        <taxon>Winogradskyella</taxon>
    </lineage>
</organism>
<sequence>MCFSTVLAQTTPTTQDSTKTTFAYGDIKLPKVGSIQTLYTYDPILDRYIYNEKIGKFNINYPLILTPAQFQKLVQREKLNAYYKEKIDATSGQKEGTDDAQKNLLPDFYVNSDFFESIFGGNTISVIPQGSVDVDLGILFSQQDNPTFTPRNRSNFTFDFDQRISMSLTGTVGTRLQVNAQYDTERTFDFQNLVKLEYTPTEDDIIQKIEIGNVNMPLNSSLITGAQSLFGVKTQLQFGKTTVTAVFSEQQSESRSVTSQGGGTLEEFEFFARDYDENRHFFLAQYFEQDYDRAMNTYPYINNNIQITRIEVWVTNRNNQTQNVRNVVAFQDLGEAERIGLDVIPPGFVNVPTTSFPDNGNNDFDPTNIGGPGSQLNDNVRDITNVQSGIGVQVNEGFDYGILESARKLNQGQDYTLNTQLGYISLNQRLLNDEVLAVAFQYTVGGQVFQVGEFANDGVDATDVAVNPGNNNQIVNNQSLVLKMLKSAVTAVEEPIWDLMMKNIYDTGAFQLTQEDFRLNIFYTEASPLNYITPAEVNGVQVPFPQLYDNNTSTTSDDTEIEETPLIRLFHVDRLNFNNDPQEGGDGFFDFVPGQTVLVQNGKIIFTKVQPFGNYLFNVLDDPLNPGDYDDDIYPNANQEKYVYDLLYKTTKTQALEESEKNKFQIKGRFKSSGSGGIPIPFNAARGSVRVTANGQLLVEGVDYVVNYAAGRVEILDEALKASNTPINVDVENNALFGQQTRRFTGINIEHQFNENFLLGATLLNLNERPITQKANFDSEPINNTIFGVNGNFATEVPFFTRLVNKLPNIDTDVPSNFSVRGEFAYLAPGAPKGTDFGGEATAYIDDFEGTQGNIDLLSPLSWTLSSRPRQLGRIYAQGGEDDPGIQNGFDRAFLNWYTIDPIFYGPQRPSEITDDDVSDLYTRRVFIREIFPEIDLVQGQLAIINTLDLAYYPTERGPYNFDPSAANGQALNPNDSWAGITRQITSTDFEQANVEYIEFWVQDPFLDNPTNPGGKLTINLGNISEDVLKDGKKQFENGLPEDGNIDFLQNINLQTPYAVPQNQSLIYTFGTTGQQRINQDVGYDGYDDIEEQDIVDFLEQQTGLSLDFGPDPSLDNYTYFLNTDGDIFERYRQYNGFEGNTPDTFSQTNRGNTTQPDVEDVNRDNTMNTIDSYFEYEVDITPATLNANNPQINDIKVAPVTLPNGNTRDVTWYQFRMPISEPTRAIGGITDIRSVRFARLYMTDFTENTVMRFATLDLVRSDWRRFTQDLDNNPNNNSADAEFNVAIIGIQENDGNYVIPPGVRREELNNNNNVIRQNEQSLVLEACDLELNDSRGVFKNISLDMRQYKKMRMFLHAQSQEAQPLDDGELVAFIRMGNDFTDNFYQVEIPLINSDLIQSGSTSLERRIWPEDNEINIPLEFLQEIKSRGISNQTLANEDPTFYDVIDGVLGENPVPEFPGTGLDDGIKNQRVAIKGNPNFGNIRVLMVGLKHSGKNRTPVCGEVWFNELRMSDLENEGGWAAVMSMDTNFADFANISASGQRSTIGFGGLEQNPNERSREDVIGYDVVTNVQLGQLLPKKWGINLPLNYSQGEELIRPQFDAFYNDLTLESRVNAAQSAEEARQIERQSENYTKRTSINFIGVKKQRTTDKPQRFYDIENFTFNYSNNKVQHRDFEIEQSLQQNIRAGVNYAYSFQPKKIEPFKKNDSLFTGRYWKILKDFNVNLLPTSFSINTDINRDFNSQKFREVALVGNNIGIEEVFRRNYTFDMQYAINYNLTDALSLNFTASNNNIVRNYFIDNRLNGRQDPELDVWDGFFDVGDPNIQNQQLLVNYELPLNKIPILSFLQSTYTYNSDFRWQKGSDLNLNFEQTDANNNVIGTFNLGNTIQNNSAHTLNTTLNMESLYKELGIKKASNSRRNTSGRTSGGNRNNSTNNAPAKKKSVGKQIGNTLLDIVTMVKRVNINYVENSGTFLPGYLDTPGFIGTLQPTVGFTFGSQRDIRETVARNGLLTIFPEFNQQYTENVDRRLDFTANLEPMRDLKIDLIGSRNFQENTAQNFRGLDSDNDGFSDAYEELINNSFGNFNISTSLIGTAFSKSDENASAAFDDFRANRLIIADRLATNFYGNTTFPRDAEGFPVGFGKNNQKVLLPAFLSAYHGSNPNKISLGAFRDVPIPNWQLKYTGLMKLPWFRKNFKRFSLQHGYRSTYSINQFRTNLDFDPLNPTELDQGNNFKNETLFSSINLEESFSPLIRVEATMKNSLQVTAEVRTSRLLLLSFDNNLMTEEQSKEYTLGLGYRIKNVRLFKKLGGNRGGNVNSDLNLTLDANVRDNLTIIRYLDLENNQITAGQTIWGIKFNAQYDLNRNLTGIFFFDYSFSDFAISTSFPQTSIRSGFTLRYNFGN</sequence>
<feature type="domain" description="Gliding motility protein SprA N-terminal" evidence="2">
    <location>
        <begin position="39"/>
        <end position="423"/>
    </location>
</feature>
<dbReference type="Pfam" id="PF14349">
    <property type="entry name" value="SprA_N"/>
    <property type="match status" value="2"/>
</dbReference>
<proteinExistence type="predicted"/>
<accession>A0ABQ2BVT6</accession>
<comment type="caution">
    <text evidence="3">The sequence shown here is derived from an EMBL/GenBank/DDBJ whole genome shotgun (WGS) entry which is preliminary data.</text>
</comment>
<evidence type="ECO:0000313" key="3">
    <source>
        <dbReference type="EMBL" id="GGI56560.1"/>
    </source>
</evidence>
<protein>
    <submittedName>
        <fullName evidence="3">Cell surface protein SprA</fullName>
    </submittedName>
</protein>
<evidence type="ECO:0000313" key="4">
    <source>
        <dbReference type="Proteomes" id="UP000624701"/>
    </source>
</evidence>
<keyword evidence="4" id="KW-1185">Reference proteome</keyword>
<dbReference type="Proteomes" id="UP000624701">
    <property type="component" value="Unassembled WGS sequence"/>
</dbReference>
<name>A0ABQ2BVT6_9FLAO</name>
<dbReference type="EMBL" id="BMDQ01000001">
    <property type="protein sequence ID" value="GGI56560.1"/>
    <property type="molecule type" value="Genomic_DNA"/>
</dbReference>
<feature type="compositionally biased region" description="Low complexity" evidence="1">
    <location>
        <begin position="1917"/>
        <end position="1936"/>
    </location>
</feature>
<dbReference type="NCBIfam" id="TIGR04189">
    <property type="entry name" value="surface_SprA"/>
    <property type="match status" value="1"/>
</dbReference>
<feature type="region of interest" description="Disordered" evidence="1">
    <location>
        <begin position="1913"/>
        <end position="1944"/>
    </location>
</feature>
<dbReference type="InterPro" id="IPR025684">
    <property type="entry name" value="SprA_N_dom"/>
</dbReference>